<proteinExistence type="predicted"/>
<gene>
    <name evidence="1" type="ORF">THIOM_005759</name>
</gene>
<name>A0A176RSB1_9GAMM</name>
<protein>
    <submittedName>
        <fullName evidence="1">Uncharacterized protein</fullName>
    </submittedName>
</protein>
<evidence type="ECO:0000313" key="2">
    <source>
        <dbReference type="Proteomes" id="UP000076962"/>
    </source>
</evidence>
<organism evidence="1 2">
    <name type="scientific">Candidatus Thiomargarita nelsonii</name>
    <dbReference type="NCBI Taxonomy" id="1003181"/>
    <lineage>
        <taxon>Bacteria</taxon>
        <taxon>Pseudomonadati</taxon>
        <taxon>Pseudomonadota</taxon>
        <taxon>Gammaproteobacteria</taxon>
        <taxon>Thiotrichales</taxon>
        <taxon>Thiotrichaceae</taxon>
        <taxon>Thiomargarita</taxon>
    </lineage>
</organism>
<sequence>MLNVNSLQTEFGKVSIGRAALPRVKSDCGCYKSILVLWHDYHAIKGVEADVSRRDAGASRLGYHASAWEPEKLYKSKN</sequence>
<keyword evidence="2" id="KW-1185">Reference proteome</keyword>
<reference evidence="1 2" key="1">
    <citation type="submission" date="2016-05" db="EMBL/GenBank/DDBJ databases">
        <title>Single-cell genome of chain-forming Candidatus Thiomargarita nelsonii and comparison to other large sulfur-oxidizing bacteria.</title>
        <authorList>
            <person name="Winkel M."/>
            <person name="Salman V."/>
            <person name="Woyke T."/>
            <person name="Schulz-Vogt H."/>
            <person name="Richter M."/>
            <person name="Flood B."/>
            <person name="Bailey J."/>
            <person name="Amann R."/>
            <person name="Mussmann M."/>
        </authorList>
    </citation>
    <scope>NUCLEOTIDE SEQUENCE [LARGE SCALE GENOMIC DNA]</scope>
    <source>
        <strain evidence="1 2">THI036</strain>
    </source>
</reference>
<accession>A0A176RSB1</accession>
<comment type="caution">
    <text evidence="1">The sequence shown here is derived from an EMBL/GenBank/DDBJ whole genome shotgun (WGS) entry which is preliminary data.</text>
</comment>
<dbReference type="EMBL" id="LUTY01003154">
    <property type="protein sequence ID" value="OAD18635.1"/>
    <property type="molecule type" value="Genomic_DNA"/>
</dbReference>
<dbReference type="Proteomes" id="UP000076962">
    <property type="component" value="Unassembled WGS sequence"/>
</dbReference>
<evidence type="ECO:0000313" key="1">
    <source>
        <dbReference type="EMBL" id="OAD18635.1"/>
    </source>
</evidence>
<dbReference type="AlphaFoldDB" id="A0A176RSB1"/>